<comment type="caution">
    <text evidence="4">The sequence shown here is derived from an EMBL/GenBank/DDBJ whole genome shotgun (WGS) entry which is preliminary data.</text>
</comment>
<dbReference type="STRING" id="55207.KP22_04630"/>
<dbReference type="SUPFAM" id="SSF53383">
    <property type="entry name" value="PLP-dependent transferases"/>
    <property type="match status" value="1"/>
</dbReference>
<dbReference type="Pfam" id="PF00202">
    <property type="entry name" value="Aminotran_3"/>
    <property type="match status" value="2"/>
</dbReference>
<dbReference type="InterPro" id="IPR015421">
    <property type="entry name" value="PyrdxlP-dep_Trfase_major"/>
</dbReference>
<dbReference type="Proteomes" id="UP000032869">
    <property type="component" value="Unassembled WGS sequence"/>
</dbReference>
<evidence type="ECO:0000313" key="5">
    <source>
        <dbReference type="EMBL" id="KFX22319.1"/>
    </source>
</evidence>
<dbReference type="EMBL" id="JQHM01000001">
    <property type="protein sequence ID" value="KFX07376.1"/>
    <property type="molecule type" value="Genomic_DNA"/>
</dbReference>
<comment type="cofactor">
    <cofactor evidence="1">
        <name>pyridoxal 5'-phosphate</name>
        <dbReference type="ChEBI" id="CHEBI:597326"/>
    </cofactor>
</comment>
<sequence length="436" mass="47581">MEHTEMDNKHLLLRAMSSTAAKQYDVDARPPFVVNSAKGAWLKDCDGRAILDMTSSNGTTLFGYRREDIDNAVIEQLTQRGTIFPTTLSAQRIELAERLISRYPAAEKAVFFRTGSDGTSAAIRMARAYTGKRIILSSGYHGWHDWHRLFGKACFDKQTEVFHFGYNLSALSQLLEHAREGIAGVIVTPEPGWYDESHFQAMYQLCKQAGVPFILDEVMSGLRYGATGLNGAGVSADLVVISKGLANGHALSCVAGKADIINAYDAAGLAGTYNKEVTPMAAALTVLRILEEEKPHEMACAVGAELMQGMQNAADKIGFPLWVTGAPLMFKTVFPNMALADAVTTSCFSSGLFLECSGTHMINFAFGAQERDYAITCFAEALKEVKSSGLAEGVIDSEISEFQRKAYARDAFGAAFEEDEDIMHQIAQVLAYLDLR</sequence>
<dbReference type="Gene3D" id="3.90.1150.10">
    <property type="entry name" value="Aspartate Aminotransferase, domain 1"/>
    <property type="match status" value="1"/>
</dbReference>
<gene>
    <name evidence="5" type="ORF">JV35_03905</name>
    <name evidence="4" type="ORF">KP22_04630</name>
</gene>
<evidence type="ECO:0000313" key="7">
    <source>
        <dbReference type="Proteomes" id="UP000032874"/>
    </source>
</evidence>
<reference evidence="6 7" key="1">
    <citation type="submission" date="2014-08" db="EMBL/GenBank/DDBJ databases">
        <title>Genome sequences of NCPPB Pectobacterium isolates.</title>
        <authorList>
            <person name="Glover R.H."/>
            <person name="Sapp M."/>
            <person name="Elphinstone J."/>
        </authorList>
    </citation>
    <scope>NUCLEOTIDE SEQUENCE [LARGE SCALE GENOMIC DNA]</scope>
    <source>
        <strain evidence="5 6">NCPPB 2793</strain>
        <strain evidence="4 7">NCPPB 2795</strain>
    </source>
</reference>
<evidence type="ECO:0008006" key="8">
    <source>
        <dbReference type="Google" id="ProtNLM"/>
    </source>
</evidence>
<dbReference type="InterPro" id="IPR015424">
    <property type="entry name" value="PyrdxlP-dep_Trfase"/>
</dbReference>
<evidence type="ECO:0000256" key="2">
    <source>
        <dbReference type="ARBA" id="ARBA00022898"/>
    </source>
</evidence>
<dbReference type="AlphaFoldDB" id="A0A093SB65"/>
<dbReference type="OrthoDB" id="9801052at2"/>
<dbReference type="RefSeq" id="WP_039300125.1">
    <property type="nucleotide sequence ID" value="NZ_JQHM01000001.1"/>
</dbReference>
<proteinExistence type="inferred from homology"/>
<evidence type="ECO:0000313" key="4">
    <source>
        <dbReference type="EMBL" id="KFX07376.1"/>
    </source>
</evidence>
<dbReference type="InterPro" id="IPR049704">
    <property type="entry name" value="Aminotrans_3_PPA_site"/>
</dbReference>
<protein>
    <recommendedName>
        <fullName evidence="8">Aminotransferase class III</fullName>
    </recommendedName>
</protein>
<dbReference type="PANTHER" id="PTHR43713:SF3">
    <property type="entry name" value="GLUTAMATE-1-SEMIALDEHYDE 2,1-AMINOMUTASE 1, CHLOROPLASTIC-RELATED"/>
    <property type="match status" value="1"/>
</dbReference>
<keyword evidence="2 3" id="KW-0663">Pyridoxal phosphate</keyword>
<dbReference type="PANTHER" id="PTHR43713">
    <property type="entry name" value="GLUTAMATE-1-SEMIALDEHYDE 2,1-AMINOMUTASE"/>
    <property type="match status" value="1"/>
</dbReference>
<accession>A0A093SB65</accession>
<dbReference type="InterPro" id="IPR005814">
    <property type="entry name" value="Aminotrans_3"/>
</dbReference>
<evidence type="ECO:0000256" key="3">
    <source>
        <dbReference type="RuleBase" id="RU003560"/>
    </source>
</evidence>
<organism evidence="4 7">
    <name type="scientific">Pectobacterium betavasculorum</name>
    <dbReference type="NCBI Taxonomy" id="55207"/>
    <lineage>
        <taxon>Bacteria</taxon>
        <taxon>Pseudomonadati</taxon>
        <taxon>Pseudomonadota</taxon>
        <taxon>Gammaproteobacteria</taxon>
        <taxon>Enterobacterales</taxon>
        <taxon>Pectobacteriaceae</taxon>
        <taxon>Pectobacterium</taxon>
    </lineage>
</organism>
<dbReference type="Gene3D" id="3.40.640.10">
    <property type="entry name" value="Type I PLP-dependent aspartate aminotransferase-like (Major domain)"/>
    <property type="match status" value="1"/>
</dbReference>
<dbReference type="eggNOG" id="COG0001">
    <property type="taxonomic scope" value="Bacteria"/>
</dbReference>
<dbReference type="EMBL" id="JQHL01000001">
    <property type="protein sequence ID" value="KFX22319.1"/>
    <property type="molecule type" value="Genomic_DNA"/>
</dbReference>
<evidence type="ECO:0000313" key="6">
    <source>
        <dbReference type="Proteomes" id="UP000032869"/>
    </source>
</evidence>
<dbReference type="GO" id="GO:0030170">
    <property type="term" value="F:pyridoxal phosphate binding"/>
    <property type="evidence" value="ECO:0007669"/>
    <property type="project" value="InterPro"/>
</dbReference>
<dbReference type="InterPro" id="IPR015422">
    <property type="entry name" value="PyrdxlP-dep_Trfase_small"/>
</dbReference>
<comment type="similarity">
    <text evidence="3">Belongs to the class-III pyridoxal-phosphate-dependent aminotransferase family.</text>
</comment>
<dbReference type="PROSITE" id="PS00600">
    <property type="entry name" value="AA_TRANSFER_CLASS_3"/>
    <property type="match status" value="1"/>
</dbReference>
<keyword evidence="6" id="KW-1185">Reference proteome</keyword>
<dbReference type="Proteomes" id="UP000032874">
    <property type="component" value="Unassembled WGS sequence"/>
</dbReference>
<evidence type="ECO:0000256" key="1">
    <source>
        <dbReference type="ARBA" id="ARBA00001933"/>
    </source>
</evidence>
<name>A0A093SB65_9GAMM</name>
<dbReference type="GO" id="GO:0008483">
    <property type="term" value="F:transaminase activity"/>
    <property type="evidence" value="ECO:0007669"/>
    <property type="project" value="InterPro"/>
</dbReference>